<dbReference type="Gene3D" id="3.20.80.10">
    <property type="entry name" value="Regulatory factor, effector binding domain"/>
    <property type="match status" value="1"/>
</dbReference>
<dbReference type="InterPro" id="IPR029442">
    <property type="entry name" value="GyrI-like"/>
</dbReference>
<organism evidence="2 3">
    <name type="scientific">Candidatus Filomicrobium marinum</name>
    <dbReference type="NCBI Taxonomy" id="1608628"/>
    <lineage>
        <taxon>Bacteria</taxon>
        <taxon>Pseudomonadati</taxon>
        <taxon>Pseudomonadota</taxon>
        <taxon>Alphaproteobacteria</taxon>
        <taxon>Hyphomicrobiales</taxon>
        <taxon>Hyphomicrobiaceae</taxon>
        <taxon>Filomicrobium</taxon>
    </lineage>
</organism>
<dbReference type="Pfam" id="PF06445">
    <property type="entry name" value="GyrI-like"/>
    <property type="match status" value="1"/>
</dbReference>
<dbReference type="Proteomes" id="UP000033187">
    <property type="component" value="Chromosome 1"/>
</dbReference>
<dbReference type="KEGG" id="fil:BN1229_v1_3910"/>
<gene>
    <name evidence="2" type="ORF">YBN1229_v1_3898</name>
</gene>
<sequence length="164" mass="17754">MSVGLVYLRPKQITCTRVSGNGTVAARTAWQRIEAWLQRNAISGLVTTRYGLEFGPAMTESYHGNSYIACVEIDGIRKLPPLDDCPFDRLPGGAFARSRFVGPCAEISAAFASIQSHLAGTNHYAADRSRPLITIFLDPPDFSAPTTVKTDLLIPVATQSRNAA</sequence>
<reference evidence="3" key="1">
    <citation type="submission" date="2015-02" db="EMBL/GenBank/DDBJ databases">
        <authorList>
            <person name="Chooi Y.-H."/>
        </authorList>
    </citation>
    <scope>NUCLEOTIDE SEQUENCE [LARGE SCALE GENOMIC DNA]</scope>
    <source>
        <strain evidence="3">strain Y</strain>
    </source>
</reference>
<protein>
    <recommendedName>
        <fullName evidence="1">AraC effector-binding domain-containing protein</fullName>
    </recommendedName>
</protein>
<dbReference type="InterPro" id="IPR010499">
    <property type="entry name" value="AraC_E-bd"/>
</dbReference>
<dbReference type="RefSeq" id="WP_082101203.1">
    <property type="nucleotide sequence ID" value="NZ_LN829118.1"/>
</dbReference>
<accession>A0A0D6JLF0</accession>
<dbReference type="AlphaFoldDB" id="A0A0D6JLF0"/>
<dbReference type="EMBL" id="LN829119">
    <property type="protein sequence ID" value="CPR22465.1"/>
    <property type="molecule type" value="Genomic_DNA"/>
</dbReference>
<dbReference type="KEGG" id="fiy:BN1229_v1_3898"/>
<evidence type="ECO:0000313" key="2">
    <source>
        <dbReference type="EMBL" id="CPR22465.1"/>
    </source>
</evidence>
<evidence type="ECO:0000313" key="3">
    <source>
        <dbReference type="Proteomes" id="UP000033187"/>
    </source>
</evidence>
<proteinExistence type="predicted"/>
<dbReference type="InterPro" id="IPR011256">
    <property type="entry name" value="Reg_factor_effector_dom_sf"/>
</dbReference>
<feature type="domain" description="AraC effector-binding" evidence="1">
    <location>
        <begin position="1"/>
        <end position="157"/>
    </location>
</feature>
<dbReference type="SUPFAM" id="SSF55136">
    <property type="entry name" value="Probable bacterial effector-binding domain"/>
    <property type="match status" value="1"/>
</dbReference>
<name>A0A0D6JLF0_9HYPH</name>
<dbReference type="SMART" id="SM00871">
    <property type="entry name" value="AraC_E_bind"/>
    <property type="match status" value="1"/>
</dbReference>
<evidence type="ECO:0000259" key="1">
    <source>
        <dbReference type="SMART" id="SM00871"/>
    </source>
</evidence>
<keyword evidence="3" id="KW-1185">Reference proteome</keyword>